<reference evidence="1" key="2">
    <citation type="journal article" date="2015" name="Data Brief">
        <title>Shoot transcriptome of the giant reed, Arundo donax.</title>
        <authorList>
            <person name="Barrero R.A."/>
            <person name="Guerrero F.D."/>
            <person name="Moolhuijzen P."/>
            <person name="Goolsby J.A."/>
            <person name="Tidwell J."/>
            <person name="Bellgard S.E."/>
            <person name="Bellgard M.I."/>
        </authorList>
    </citation>
    <scope>NUCLEOTIDE SEQUENCE</scope>
    <source>
        <tissue evidence="1">Shoot tissue taken approximately 20 cm above the soil surface</tissue>
    </source>
</reference>
<sequence length="42" mass="4810">MGTMFNIIQALIPNEHISNVACMRRKMSFMFSKLSNTCLICN</sequence>
<dbReference type="AlphaFoldDB" id="A0A0A9HHB4"/>
<proteinExistence type="predicted"/>
<name>A0A0A9HHB4_ARUDO</name>
<accession>A0A0A9HHB4</accession>
<organism evidence="1">
    <name type="scientific">Arundo donax</name>
    <name type="common">Giant reed</name>
    <name type="synonym">Donax arundinaceus</name>
    <dbReference type="NCBI Taxonomy" id="35708"/>
    <lineage>
        <taxon>Eukaryota</taxon>
        <taxon>Viridiplantae</taxon>
        <taxon>Streptophyta</taxon>
        <taxon>Embryophyta</taxon>
        <taxon>Tracheophyta</taxon>
        <taxon>Spermatophyta</taxon>
        <taxon>Magnoliopsida</taxon>
        <taxon>Liliopsida</taxon>
        <taxon>Poales</taxon>
        <taxon>Poaceae</taxon>
        <taxon>PACMAD clade</taxon>
        <taxon>Arundinoideae</taxon>
        <taxon>Arundineae</taxon>
        <taxon>Arundo</taxon>
    </lineage>
</organism>
<protein>
    <submittedName>
        <fullName evidence="1">Uncharacterized protein</fullName>
    </submittedName>
</protein>
<reference evidence="1" key="1">
    <citation type="submission" date="2014-09" db="EMBL/GenBank/DDBJ databases">
        <authorList>
            <person name="Magalhaes I.L.F."/>
            <person name="Oliveira U."/>
            <person name="Santos F.R."/>
            <person name="Vidigal T.H.D.A."/>
            <person name="Brescovit A.D."/>
            <person name="Santos A.J."/>
        </authorList>
    </citation>
    <scope>NUCLEOTIDE SEQUENCE</scope>
    <source>
        <tissue evidence="1">Shoot tissue taken approximately 20 cm above the soil surface</tissue>
    </source>
</reference>
<dbReference type="EMBL" id="GBRH01162697">
    <property type="protein sequence ID" value="JAE35199.1"/>
    <property type="molecule type" value="Transcribed_RNA"/>
</dbReference>
<evidence type="ECO:0000313" key="1">
    <source>
        <dbReference type="EMBL" id="JAE35199.1"/>
    </source>
</evidence>